<name>A0ABX2AIB6_9PROT</name>
<accession>A0ABX2AIB6</accession>
<evidence type="ECO:0000313" key="1">
    <source>
        <dbReference type="EMBL" id="NPC68055.1"/>
    </source>
</evidence>
<dbReference type="Pfam" id="PF12893">
    <property type="entry name" value="Lumazine_bd_2"/>
    <property type="match status" value="1"/>
</dbReference>
<gene>
    <name evidence="1" type="ORF">HNW77_17115</name>
</gene>
<dbReference type="InterPro" id="IPR032710">
    <property type="entry name" value="NTF2-like_dom_sf"/>
</dbReference>
<dbReference type="Proteomes" id="UP000623090">
    <property type="component" value="Unassembled WGS sequence"/>
</dbReference>
<organism evidence="1 2">
    <name type="scientific">Komagataeibacter melomenusus</name>
    <dbReference type="NCBI Taxonomy" id="2766578"/>
    <lineage>
        <taxon>Bacteria</taxon>
        <taxon>Pseudomonadati</taxon>
        <taxon>Pseudomonadota</taxon>
        <taxon>Alphaproteobacteria</taxon>
        <taxon>Acetobacterales</taxon>
        <taxon>Acetobacteraceae</taxon>
        <taxon>Komagataeibacter</taxon>
    </lineage>
</organism>
<dbReference type="InterPro" id="IPR039437">
    <property type="entry name" value="FrzH/put_lumazine-bd"/>
</dbReference>
<sequence length="126" mass="14134">MTKKLIPFGEYEKVKQVIENYLISVKDGDTKLLPNCFNEKSITYGFVNDNLIGGDGNPTLEFIKNHGSSPNINFIVNIVDITPKTAIAVIVTEKDAANCDCKEYITLINLDNSWSIISKIFIQFDE</sequence>
<proteinExistence type="predicted"/>
<dbReference type="Gene3D" id="3.10.450.50">
    <property type="match status" value="1"/>
</dbReference>
<dbReference type="EMBL" id="JABJWC010000091">
    <property type="protein sequence ID" value="NPC68055.1"/>
    <property type="molecule type" value="Genomic_DNA"/>
</dbReference>
<comment type="caution">
    <text evidence="1">The sequence shown here is derived from an EMBL/GenBank/DDBJ whole genome shotgun (WGS) entry which is preliminary data.</text>
</comment>
<evidence type="ECO:0000313" key="2">
    <source>
        <dbReference type="Proteomes" id="UP000623090"/>
    </source>
</evidence>
<dbReference type="RefSeq" id="WP_172159287.1">
    <property type="nucleotide sequence ID" value="NZ_JABJWC010000091.1"/>
</dbReference>
<protein>
    <recommendedName>
        <fullName evidence="3">Nuclear transport factor 2 family protein</fullName>
    </recommendedName>
</protein>
<dbReference type="SUPFAM" id="SSF54427">
    <property type="entry name" value="NTF2-like"/>
    <property type="match status" value="1"/>
</dbReference>
<keyword evidence="2" id="KW-1185">Reference proteome</keyword>
<reference evidence="1 2" key="1">
    <citation type="journal article" date="2020" name="Microorganisms">
        <title>Description of Komagataeibacter melaceti sp. nov. and Komagataeibacter melomenusus sp. nov. Isolated from Apple Cider Vinegar.</title>
        <authorList>
            <person name="Maric L."/>
            <person name="Cleenwerck I."/>
            <person name="Accetto T."/>
            <person name="Vandamme P."/>
            <person name="Trcek J."/>
        </authorList>
    </citation>
    <scope>NUCLEOTIDE SEQUENCE [LARGE SCALE GENOMIC DNA]</scope>
    <source>
        <strain evidence="1 2">AV436</strain>
    </source>
</reference>
<evidence type="ECO:0008006" key="3">
    <source>
        <dbReference type="Google" id="ProtNLM"/>
    </source>
</evidence>